<dbReference type="AlphaFoldDB" id="A0A7R8WE00"/>
<dbReference type="InterPro" id="IPR010877">
    <property type="entry name" value="Phage_Mu_Gp46"/>
</dbReference>
<evidence type="ECO:0000313" key="1">
    <source>
        <dbReference type="EMBL" id="CAD7229932.1"/>
    </source>
</evidence>
<dbReference type="EMBL" id="OB662363">
    <property type="protein sequence ID" value="CAD7229932.1"/>
    <property type="molecule type" value="Genomic_DNA"/>
</dbReference>
<dbReference type="Pfam" id="PF07409">
    <property type="entry name" value="GP46"/>
    <property type="match status" value="1"/>
</dbReference>
<dbReference type="OrthoDB" id="10592038at2759"/>
<protein>
    <submittedName>
        <fullName evidence="1">Uncharacterized protein</fullName>
    </submittedName>
</protein>
<reference evidence="1" key="1">
    <citation type="submission" date="2020-11" db="EMBL/GenBank/DDBJ databases">
        <authorList>
            <person name="Tran Van P."/>
        </authorList>
    </citation>
    <scope>NUCLEOTIDE SEQUENCE</scope>
</reference>
<gene>
    <name evidence="1" type="ORF">CTOB1V02_LOCUS7797</name>
</gene>
<accession>A0A7R8WE00</accession>
<proteinExistence type="predicted"/>
<name>A0A7R8WE00_9CRUS</name>
<sequence>MIESVTPTLADRLNEIHLQIGLDMRAMREQLAQMERCCNGDAASTPPQSTYQPTGNGEPVYSLDNLTYVKSGQVASKLKRDIKLIPTDEYSLMDMALTESGDLLHEPGLETAVLMSLFSDKRHNSERGYWADELIERQTGSLLWLLKREKTTGPEHKEGSVLRRAENYCQQALRWLIDEGEATKTTTVASWGADKITDRMILHINIDLPAGSRFIGV</sequence>
<organism evidence="1">
    <name type="scientific">Cyprideis torosa</name>
    <dbReference type="NCBI Taxonomy" id="163714"/>
    <lineage>
        <taxon>Eukaryota</taxon>
        <taxon>Metazoa</taxon>
        <taxon>Ecdysozoa</taxon>
        <taxon>Arthropoda</taxon>
        <taxon>Crustacea</taxon>
        <taxon>Oligostraca</taxon>
        <taxon>Ostracoda</taxon>
        <taxon>Podocopa</taxon>
        <taxon>Podocopida</taxon>
        <taxon>Cytherocopina</taxon>
        <taxon>Cytheroidea</taxon>
        <taxon>Cytherideidae</taxon>
        <taxon>Cyprideis</taxon>
    </lineage>
</organism>